<dbReference type="Proteomes" id="UP000656813">
    <property type="component" value="Unassembled WGS sequence"/>
</dbReference>
<reference evidence="1" key="1">
    <citation type="journal article" date="2014" name="Int. J. Syst. Evol. Microbiol.">
        <title>Complete genome sequence of Corynebacterium casei LMG S-19264T (=DSM 44701T), isolated from a smear-ripened cheese.</title>
        <authorList>
            <consortium name="US DOE Joint Genome Institute (JGI-PGF)"/>
            <person name="Walter F."/>
            <person name="Albersmeier A."/>
            <person name="Kalinowski J."/>
            <person name="Ruckert C."/>
        </authorList>
    </citation>
    <scope>NUCLEOTIDE SEQUENCE</scope>
    <source>
        <strain evidence="1">CGMCC 1.12777</strain>
    </source>
</reference>
<dbReference type="RefSeq" id="WP_188497041.1">
    <property type="nucleotide sequence ID" value="NZ_BMFV01000011.1"/>
</dbReference>
<accession>A0A8J2ZVD0</accession>
<keyword evidence="2" id="KW-1185">Reference proteome</keyword>
<sequence>MWDIKEMYIQSICDSQQKLHLPFKLQDLKQLYLIDLLSLTEKQHLLDAIQQSDWNPEPLILFIDPVHPESIQGLIMASSRIALLDYKLFDHTLTNYDGHKEIIHSGNQSRFDKESIALLLMEKEQQLLKAKEKFKAAKHYLNKIKKINQKAVIKENFEAIMNEIVTELFLRNPHESHTKGWPRLLEPFSISYFGGNARHHSKSFKHWPPELVDRYFILKGNPGIGKTGILQALAIVAMACNYTVSLYRCPFYTESLDAMVIPELKTAIIDGTEPHLYEPSHPKDKCYLLDERVINEELIYIYTVEIKEANARYKQYMRQGTLHLQEAREKHLQAQHIVHNNTGEGDVMKTIKDIMCSRYS</sequence>
<proteinExistence type="predicted"/>
<protein>
    <submittedName>
        <fullName evidence="1">Uncharacterized protein</fullName>
    </submittedName>
</protein>
<evidence type="ECO:0000313" key="2">
    <source>
        <dbReference type="Proteomes" id="UP000656813"/>
    </source>
</evidence>
<dbReference type="EMBL" id="BMFV01000011">
    <property type="protein sequence ID" value="GGH80766.1"/>
    <property type="molecule type" value="Genomic_DNA"/>
</dbReference>
<reference evidence="1" key="2">
    <citation type="submission" date="2020-09" db="EMBL/GenBank/DDBJ databases">
        <authorList>
            <person name="Sun Q."/>
            <person name="Zhou Y."/>
        </authorList>
    </citation>
    <scope>NUCLEOTIDE SEQUENCE</scope>
    <source>
        <strain evidence="1">CGMCC 1.12777</strain>
    </source>
</reference>
<comment type="caution">
    <text evidence="1">The sequence shown here is derived from an EMBL/GenBank/DDBJ whole genome shotgun (WGS) entry which is preliminary data.</text>
</comment>
<gene>
    <name evidence="1" type="ORF">GCM10007096_17660</name>
</gene>
<name>A0A8J2ZVD0_9BACL</name>
<dbReference type="AlphaFoldDB" id="A0A8J2ZVD0"/>
<organism evidence="1 2">
    <name type="scientific">Pullulanibacillus pueri</name>
    <dbReference type="NCBI Taxonomy" id="1437324"/>
    <lineage>
        <taxon>Bacteria</taxon>
        <taxon>Bacillati</taxon>
        <taxon>Bacillota</taxon>
        <taxon>Bacilli</taxon>
        <taxon>Bacillales</taxon>
        <taxon>Sporolactobacillaceae</taxon>
        <taxon>Pullulanibacillus</taxon>
    </lineage>
</organism>
<evidence type="ECO:0000313" key="1">
    <source>
        <dbReference type="EMBL" id="GGH80766.1"/>
    </source>
</evidence>